<dbReference type="InterPro" id="IPR027470">
    <property type="entry name" value="Cation_efflux_CTD"/>
</dbReference>
<feature type="domain" description="Cation efflux protein cytoplasmic" evidence="8">
    <location>
        <begin position="249"/>
        <end position="323"/>
    </location>
</feature>
<organism evidence="10 11">
    <name type="scientific">Rhizopus oryzae</name>
    <name type="common">Mucormycosis agent</name>
    <name type="synonym">Rhizopus arrhizus var. delemar</name>
    <dbReference type="NCBI Taxonomy" id="64495"/>
    <lineage>
        <taxon>Eukaryota</taxon>
        <taxon>Fungi</taxon>
        <taxon>Fungi incertae sedis</taxon>
        <taxon>Mucoromycota</taxon>
        <taxon>Mucoromycotina</taxon>
        <taxon>Mucoromycetes</taxon>
        <taxon>Mucorales</taxon>
        <taxon>Mucorineae</taxon>
        <taxon>Rhizopodaceae</taxon>
        <taxon>Rhizopus</taxon>
    </lineage>
</organism>
<dbReference type="PANTHER" id="PTHR43840">
    <property type="entry name" value="MITOCHONDRIAL METAL TRANSPORTER 1-RELATED"/>
    <property type="match status" value="1"/>
</dbReference>
<dbReference type="Gene3D" id="3.30.70.1350">
    <property type="entry name" value="Cation efflux protein, cytoplasmic domain"/>
    <property type="match status" value="1"/>
</dbReference>
<reference evidence="10" key="1">
    <citation type="journal article" date="2020" name="Microb. Genom.">
        <title>Genetic diversity of clinical and environmental Mucorales isolates obtained from an investigation of mucormycosis cases among solid organ transplant recipients.</title>
        <authorList>
            <person name="Nguyen M.H."/>
            <person name="Kaul D."/>
            <person name="Muto C."/>
            <person name="Cheng S.J."/>
            <person name="Richter R.A."/>
            <person name="Bruno V.M."/>
            <person name="Liu G."/>
            <person name="Beyhan S."/>
            <person name="Sundermann A.J."/>
            <person name="Mounaud S."/>
            <person name="Pasculle A.W."/>
            <person name="Nierman W.C."/>
            <person name="Driscoll E."/>
            <person name="Cumbie R."/>
            <person name="Clancy C.J."/>
            <person name="Dupont C.L."/>
        </authorList>
    </citation>
    <scope>NUCLEOTIDE SEQUENCE</scope>
    <source>
        <strain evidence="10">GL11</strain>
    </source>
</reference>
<dbReference type="InterPro" id="IPR036837">
    <property type="entry name" value="Cation_efflux_CTD_sf"/>
</dbReference>
<feature type="transmembrane region" description="Helical" evidence="6">
    <location>
        <begin position="215"/>
        <end position="232"/>
    </location>
</feature>
<dbReference type="Gene3D" id="1.20.1510.10">
    <property type="entry name" value="Cation efflux protein transmembrane domain"/>
    <property type="match status" value="1"/>
</dbReference>
<dbReference type="EMBL" id="JAANQT010002774">
    <property type="protein sequence ID" value="KAG1301858.1"/>
    <property type="molecule type" value="Genomic_DNA"/>
</dbReference>
<name>A0A9P6WZQ5_RHIOR</name>
<gene>
    <name evidence="10" type="ORF">G6F64_011426</name>
</gene>
<dbReference type="GO" id="GO:0098771">
    <property type="term" value="P:inorganic ion homeostasis"/>
    <property type="evidence" value="ECO:0007669"/>
    <property type="project" value="UniProtKB-ARBA"/>
</dbReference>
<dbReference type="GO" id="GO:0008324">
    <property type="term" value="F:monoatomic cation transmembrane transporter activity"/>
    <property type="evidence" value="ECO:0007669"/>
    <property type="project" value="InterPro"/>
</dbReference>
<evidence type="ECO:0000256" key="2">
    <source>
        <dbReference type="ARBA" id="ARBA00022448"/>
    </source>
</evidence>
<dbReference type="GO" id="GO:0016020">
    <property type="term" value="C:membrane"/>
    <property type="evidence" value="ECO:0007669"/>
    <property type="project" value="UniProtKB-SubCell"/>
</dbReference>
<dbReference type="InterPro" id="IPR050291">
    <property type="entry name" value="CDF_Transporter"/>
</dbReference>
<dbReference type="Proteomes" id="UP000716291">
    <property type="component" value="Unassembled WGS sequence"/>
</dbReference>
<evidence type="ECO:0000313" key="11">
    <source>
        <dbReference type="Proteomes" id="UP000716291"/>
    </source>
</evidence>
<dbReference type="GO" id="GO:0005524">
    <property type="term" value="F:ATP binding"/>
    <property type="evidence" value="ECO:0007669"/>
    <property type="project" value="InterPro"/>
</dbReference>
<comment type="subcellular location">
    <subcellularLocation>
        <location evidence="1">Membrane</location>
        <topology evidence="1">Multi-pass membrane protein</topology>
    </subcellularLocation>
</comment>
<dbReference type="Pfam" id="PF17855">
    <property type="entry name" value="MCM_lid"/>
    <property type="match status" value="1"/>
</dbReference>
<keyword evidence="2" id="KW-0813">Transport</keyword>
<sequence>MSVTETIELKQRHIHREQAIESGHRLIDPLSLQDQKITEDYLKSLKGRKKLQKFYKKQNGLIDTMLKAFDASDSEEEEKQLLKLKIAIYGSVVANVLLFVLQLIAAINSGSLSIFSTMADAFMDLLSSVVLMWASNQASKSNVLKYPAGKSRMETVGIIIFSCLMSCVAMFLIIESAQKLADQSHSPDLTYLAIGFVASALGLTTGILGSRITPLIDPIGSMIVAIIILRSWTSTLIEHIPLVVGKTADAEFLNLITYIALTHPGVILVDTCRAYYAGSQLFVEVDIVLPPTMKLRESRDIGEALQVKLESLTEVERAFVHVDYETLHKPELSRLYSELRRESLTSGSIPITVRHLESMIRLAEAYAKMHLREYIRSDDVTVTINFALDSFISAQKHNMAKIL</sequence>
<evidence type="ECO:0008006" key="12">
    <source>
        <dbReference type="Google" id="ProtNLM"/>
    </source>
</evidence>
<keyword evidence="3 6" id="KW-0812">Transmembrane</keyword>
<evidence type="ECO:0000256" key="3">
    <source>
        <dbReference type="ARBA" id="ARBA00022692"/>
    </source>
</evidence>
<dbReference type="PANTHER" id="PTHR43840:SF13">
    <property type="entry name" value="CATION EFFLUX PROTEIN CYTOPLASMIC DOMAIN-CONTAINING PROTEIN"/>
    <property type="match status" value="1"/>
</dbReference>
<protein>
    <recommendedName>
        <fullName evidence="12">Cation efflux protein cytoplasmic domain-containing protein</fullName>
    </recommendedName>
</protein>
<evidence type="ECO:0000256" key="6">
    <source>
        <dbReference type="SAM" id="Phobius"/>
    </source>
</evidence>
<dbReference type="GO" id="GO:0030003">
    <property type="term" value="P:intracellular monoatomic cation homeostasis"/>
    <property type="evidence" value="ECO:0007669"/>
    <property type="project" value="UniProtKB-ARBA"/>
</dbReference>
<comment type="caution">
    <text evidence="10">The sequence shown here is derived from an EMBL/GenBank/DDBJ whole genome shotgun (WGS) entry which is preliminary data.</text>
</comment>
<keyword evidence="11" id="KW-1185">Reference proteome</keyword>
<accession>A0A9P6WZQ5</accession>
<evidence type="ECO:0000259" key="7">
    <source>
        <dbReference type="Pfam" id="PF01545"/>
    </source>
</evidence>
<evidence type="ECO:0000259" key="9">
    <source>
        <dbReference type="Pfam" id="PF17855"/>
    </source>
</evidence>
<evidence type="ECO:0000259" key="8">
    <source>
        <dbReference type="Pfam" id="PF16916"/>
    </source>
</evidence>
<feature type="transmembrane region" description="Helical" evidence="6">
    <location>
        <begin position="86"/>
        <end position="107"/>
    </location>
</feature>
<dbReference type="InterPro" id="IPR041562">
    <property type="entry name" value="MCM_lid"/>
</dbReference>
<feature type="transmembrane region" description="Helical" evidence="6">
    <location>
        <begin position="189"/>
        <end position="208"/>
    </location>
</feature>
<dbReference type="InterPro" id="IPR031327">
    <property type="entry name" value="MCM"/>
</dbReference>
<proteinExistence type="predicted"/>
<dbReference type="GO" id="GO:0003677">
    <property type="term" value="F:DNA binding"/>
    <property type="evidence" value="ECO:0007669"/>
    <property type="project" value="InterPro"/>
</dbReference>
<evidence type="ECO:0000256" key="5">
    <source>
        <dbReference type="ARBA" id="ARBA00023136"/>
    </source>
</evidence>
<feature type="domain" description="Cation efflux protein transmembrane" evidence="7">
    <location>
        <begin position="91"/>
        <end position="205"/>
    </location>
</feature>
<feature type="transmembrane region" description="Helical" evidence="6">
    <location>
        <begin position="155"/>
        <end position="174"/>
    </location>
</feature>
<feature type="domain" description="MCM AAA-lid" evidence="9">
    <location>
        <begin position="328"/>
        <end position="390"/>
    </location>
</feature>
<dbReference type="Pfam" id="PF16916">
    <property type="entry name" value="ZT_dimer"/>
    <property type="match status" value="1"/>
</dbReference>
<evidence type="ECO:0000256" key="1">
    <source>
        <dbReference type="ARBA" id="ARBA00004141"/>
    </source>
</evidence>
<dbReference type="InterPro" id="IPR027469">
    <property type="entry name" value="Cation_efflux_TMD_sf"/>
</dbReference>
<dbReference type="SUPFAM" id="SSF161111">
    <property type="entry name" value="Cation efflux protein transmembrane domain-like"/>
    <property type="match status" value="1"/>
</dbReference>
<feature type="transmembrane region" description="Helical" evidence="6">
    <location>
        <begin position="113"/>
        <end position="134"/>
    </location>
</feature>
<dbReference type="SMART" id="SM00350">
    <property type="entry name" value="MCM"/>
    <property type="match status" value="1"/>
</dbReference>
<evidence type="ECO:0000256" key="4">
    <source>
        <dbReference type="ARBA" id="ARBA00022989"/>
    </source>
</evidence>
<dbReference type="SUPFAM" id="SSF160240">
    <property type="entry name" value="Cation efflux protein cytoplasmic domain-like"/>
    <property type="match status" value="1"/>
</dbReference>
<dbReference type="InterPro" id="IPR058533">
    <property type="entry name" value="Cation_efflux_TM"/>
</dbReference>
<keyword evidence="4 6" id="KW-1133">Transmembrane helix</keyword>
<evidence type="ECO:0000313" key="10">
    <source>
        <dbReference type="EMBL" id="KAG1301858.1"/>
    </source>
</evidence>
<dbReference type="AlphaFoldDB" id="A0A9P6WZQ5"/>
<dbReference type="Pfam" id="PF01545">
    <property type="entry name" value="Cation_efflux"/>
    <property type="match status" value="1"/>
</dbReference>
<keyword evidence="5 6" id="KW-0472">Membrane</keyword>